<sequence>MPESVYDLVTRPWLLARPLGTGAETKSVGLRELLARAHEYADVEVPLPPATAGLWRILALLTARVTGLDAAEDLEDWLGRRAEVLARGHLSEDAVDSYFAAHEGRFDLFGASGRPWMQDPRLREQCPKSAGVNKLVWGRPAGNNLVWLGHHVDSSPAPVTAAEAAWSLLAWLYNGPSGRCASREVADTKEANVTAGPLRRVLSYHPAGPDLFHSLVLNIPYPGDESDPTPAPWETVELPDPLGLPPSGEGLAGVLVSRYRHALLLDPDAEGEQVVDAWITWAWRHPGVEVRDPYLIHDTSKAGDVYARRADADRAVWRDLDALLLKASADGQTRRPRILDWCGSNMDLSVRVRRDLSLRAFGFDQDGQTRDKQWFTATTPPVLQWLADEEAGAAPEAAHRVSAAREAAERSGRALSAVLRAGWHQATGVNEGAGPWLRSGLSRYWQRAEQEFWAIVFDEDRSGPGNTFIHTAVGAFDHVTEPYARRPRMAEALEKVRRGLYSGWTTPASTTEESQ</sequence>
<evidence type="ECO:0000313" key="2">
    <source>
        <dbReference type="Proteomes" id="UP000654947"/>
    </source>
</evidence>
<protein>
    <recommendedName>
        <fullName evidence="3">Type I-E CRISPR-associated protein Cse1/CasA</fullName>
    </recommendedName>
</protein>
<gene>
    <name evidence="1" type="ORF">GCM10007147_05260</name>
</gene>
<dbReference type="EMBL" id="BMXL01000002">
    <property type="protein sequence ID" value="GHD16789.1"/>
    <property type="molecule type" value="Genomic_DNA"/>
</dbReference>
<dbReference type="Pfam" id="PF09481">
    <property type="entry name" value="CRISPR_Cse1"/>
    <property type="match status" value="1"/>
</dbReference>
<organism evidence="1 2">
    <name type="scientific">Nocardiopsis kunsanensis</name>
    <dbReference type="NCBI Taxonomy" id="141693"/>
    <lineage>
        <taxon>Bacteria</taxon>
        <taxon>Bacillati</taxon>
        <taxon>Actinomycetota</taxon>
        <taxon>Actinomycetes</taxon>
        <taxon>Streptosporangiales</taxon>
        <taxon>Nocardiopsidaceae</taxon>
        <taxon>Nocardiopsis</taxon>
    </lineage>
</organism>
<name>A0A918X7G3_9ACTN</name>
<evidence type="ECO:0000313" key="1">
    <source>
        <dbReference type="EMBL" id="GHD16789.1"/>
    </source>
</evidence>
<dbReference type="InterPro" id="IPR013381">
    <property type="entry name" value="CRISPR-assoc_prot_Cse1"/>
</dbReference>
<proteinExistence type="predicted"/>
<dbReference type="NCBIfam" id="TIGR02547">
    <property type="entry name" value="casA_cse1"/>
    <property type="match status" value="1"/>
</dbReference>
<keyword evidence="2" id="KW-1185">Reference proteome</keyword>
<reference evidence="1 2" key="1">
    <citation type="journal article" date="2014" name="Int. J. Syst. Evol. Microbiol.">
        <title>Complete genome sequence of Corynebacterium casei LMG S-19264T (=DSM 44701T), isolated from a smear-ripened cheese.</title>
        <authorList>
            <consortium name="US DOE Joint Genome Institute (JGI-PGF)"/>
            <person name="Walter F."/>
            <person name="Albersmeier A."/>
            <person name="Kalinowski J."/>
            <person name="Ruckert C."/>
        </authorList>
    </citation>
    <scope>NUCLEOTIDE SEQUENCE [LARGE SCALE GENOMIC DNA]</scope>
    <source>
        <strain evidence="1 2">KCTC 19473</strain>
    </source>
</reference>
<accession>A0A918X7G3</accession>
<dbReference type="Proteomes" id="UP000654947">
    <property type="component" value="Unassembled WGS sequence"/>
</dbReference>
<dbReference type="RefSeq" id="WP_193517269.1">
    <property type="nucleotide sequence ID" value="NZ_BMXL01000002.1"/>
</dbReference>
<dbReference type="AlphaFoldDB" id="A0A918X7G3"/>
<evidence type="ECO:0008006" key="3">
    <source>
        <dbReference type="Google" id="ProtNLM"/>
    </source>
</evidence>
<comment type="caution">
    <text evidence="1">The sequence shown here is derived from an EMBL/GenBank/DDBJ whole genome shotgun (WGS) entry which is preliminary data.</text>
</comment>